<comment type="similarity">
    <text evidence="2">Belongs to the FUN14 family.</text>
</comment>
<keyword evidence="10" id="KW-1185">Reference proteome</keyword>
<comment type="subcellular location">
    <subcellularLocation>
        <location evidence="1">Mitochondrion outer membrane</location>
        <topology evidence="1">Multi-pass membrane protein</topology>
    </subcellularLocation>
</comment>
<proteinExistence type="inferred from homology"/>
<organism evidence="9 10">
    <name type="scientific">Anolis carolinensis</name>
    <name type="common">Green anole</name>
    <name type="synonym">American chameleon</name>
    <dbReference type="NCBI Taxonomy" id="28377"/>
    <lineage>
        <taxon>Eukaryota</taxon>
        <taxon>Metazoa</taxon>
        <taxon>Chordata</taxon>
        <taxon>Craniata</taxon>
        <taxon>Vertebrata</taxon>
        <taxon>Euteleostomi</taxon>
        <taxon>Lepidosauria</taxon>
        <taxon>Squamata</taxon>
        <taxon>Bifurcata</taxon>
        <taxon>Unidentata</taxon>
        <taxon>Episquamata</taxon>
        <taxon>Toxicofera</taxon>
        <taxon>Iguania</taxon>
        <taxon>Dactyloidae</taxon>
        <taxon>Anolis</taxon>
    </lineage>
</organism>
<evidence type="ECO:0000256" key="7">
    <source>
        <dbReference type="ARBA" id="ARBA00023128"/>
    </source>
</evidence>
<dbReference type="PANTHER" id="PTHR21346">
    <property type="entry name" value="FUN14 DOMAIN CONTAINING"/>
    <property type="match status" value="1"/>
</dbReference>
<reference evidence="9" key="3">
    <citation type="submission" date="2025-09" db="UniProtKB">
        <authorList>
            <consortium name="Ensembl"/>
        </authorList>
    </citation>
    <scope>IDENTIFICATION</scope>
</reference>
<evidence type="ECO:0000256" key="1">
    <source>
        <dbReference type="ARBA" id="ARBA00004374"/>
    </source>
</evidence>
<dbReference type="GO" id="GO:0006914">
    <property type="term" value="P:autophagy"/>
    <property type="evidence" value="ECO:0007669"/>
    <property type="project" value="UniProtKB-KW"/>
</dbReference>
<dbReference type="Ensembl" id="ENSACAT00000039908.1">
    <property type="protein sequence ID" value="ENSACAP00000032540.1"/>
    <property type="gene ID" value="ENSACAG00000045218.1"/>
</dbReference>
<dbReference type="GO" id="GO:0005741">
    <property type="term" value="C:mitochondrial outer membrane"/>
    <property type="evidence" value="ECO:0007669"/>
    <property type="project" value="UniProtKB-SubCell"/>
</dbReference>
<sequence length="104" mass="11628">SIQLHLQGKGKIRVGWHHWWNLVLGRNSGRITEKYSVGTHIVMGSISGWYAGFLFQKVRKLGATGVGGGFLLLQVNIHTCLQQTRGFFFSHPGHYSTDIYTSLA</sequence>
<dbReference type="Pfam" id="PF04930">
    <property type="entry name" value="FUN14"/>
    <property type="match status" value="1"/>
</dbReference>
<evidence type="ECO:0000256" key="6">
    <source>
        <dbReference type="ARBA" id="ARBA00023006"/>
    </source>
</evidence>
<dbReference type="GeneTree" id="ENSGT00940000154517"/>
<evidence type="ECO:0000313" key="10">
    <source>
        <dbReference type="Proteomes" id="UP000001646"/>
    </source>
</evidence>
<keyword evidence="4" id="KW-1000">Mitochondrion outer membrane</keyword>
<protein>
    <submittedName>
        <fullName evidence="9">Uncharacterized protein</fullName>
    </submittedName>
</protein>
<dbReference type="Proteomes" id="UP000001646">
    <property type="component" value="Chromosome 3"/>
</dbReference>
<dbReference type="InterPro" id="IPR007014">
    <property type="entry name" value="FUN14"/>
</dbReference>
<evidence type="ECO:0000256" key="3">
    <source>
        <dbReference type="ARBA" id="ARBA00022692"/>
    </source>
</evidence>
<reference evidence="9" key="2">
    <citation type="submission" date="2025-08" db="UniProtKB">
        <authorList>
            <consortium name="Ensembl"/>
        </authorList>
    </citation>
    <scope>IDENTIFICATION</scope>
</reference>
<keyword evidence="6" id="KW-0072">Autophagy</keyword>
<evidence type="ECO:0000313" key="9">
    <source>
        <dbReference type="Ensembl" id="ENSACAP00000032540.1"/>
    </source>
</evidence>
<accession>A0A803TBF0</accession>
<evidence type="ECO:0000256" key="4">
    <source>
        <dbReference type="ARBA" id="ARBA00022787"/>
    </source>
</evidence>
<dbReference type="InParanoid" id="A0A803TBF0"/>
<dbReference type="PANTHER" id="PTHR21346:SF2">
    <property type="entry name" value="FUN14 DOMAIN-CONTAINING PROTEIN 1"/>
    <property type="match status" value="1"/>
</dbReference>
<keyword evidence="3" id="KW-0812">Transmembrane</keyword>
<name>A0A803TBF0_ANOCA</name>
<keyword evidence="7" id="KW-0496">Mitochondrion</keyword>
<evidence type="ECO:0000256" key="5">
    <source>
        <dbReference type="ARBA" id="ARBA00022989"/>
    </source>
</evidence>
<keyword evidence="5" id="KW-1133">Transmembrane helix</keyword>
<evidence type="ECO:0000256" key="8">
    <source>
        <dbReference type="ARBA" id="ARBA00023136"/>
    </source>
</evidence>
<dbReference type="AlphaFoldDB" id="A0A803TBF0"/>
<evidence type="ECO:0000256" key="2">
    <source>
        <dbReference type="ARBA" id="ARBA00009160"/>
    </source>
</evidence>
<reference evidence="9 10" key="1">
    <citation type="submission" date="2009-12" db="EMBL/GenBank/DDBJ databases">
        <title>The Genome Sequence of Anolis carolinensis (Green Anole Lizard).</title>
        <authorList>
            <consortium name="The Genome Sequencing Platform"/>
            <person name="Di Palma F."/>
            <person name="Alfoldi J."/>
            <person name="Heiman D."/>
            <person name="Young S."/>
            <person name="Grabherr M."/>
            <person name="Johnson J."/>
            <person name="Lander E.S."/>
            <person name="Lindblad-Toh K."/>
        </authorList>
    </citation>
    <scope>NUCLEOTIDE SEQUENCE [LARGE SCALE GENOMIC DNA]</scope>
    <source>
        <strain evidence="9 10">JBL SC #1</strain>
    </source>
</reference>
<keyword evidence="8" id="KW-0472">Membrane</keyword>